<name>A0A1I3W477_9GAMM</name>
<proteinExistence type="inferred from homology"/>
<comment type="caution">
    <text evidence="6">The sequence shown here is derived from an EMBL/GenBank/DDBJ whole genome shotgun (WGS) entry which is preliminary data.</text>
</comment>
<evidence type="ECO:0000256" key="2">
    <source>
        <dbReference type="ARBA" id="ARBA00023015"/>
    </source>
</evidence>
<sequence length="305" mass="34407">MTALRYSFSQIEAFATIAETGSVSKAALLLGKDRTTVRDLLDYLEDALGYTLFLREGRRLLLTEKGQQLHRQAHLFLRQAQAFESYARALPAAVKQELVLVYDPFVPHAFLHAVIEYMAEKNIRFNAWSGTRDEAEAALKSGTAHVAICQAQHRTLGNEMEWQALGTIELNFFAARTLFRDQPRPVTLLNLSLIPQLVMHPHHDEQISRRLQISGKSLFVNDRAILQHLLESSAGWGFLPMHFQAQQWRNVQLLPTEVGNQGLNVTLVTLWNPGGNKHAIAEAFIASLPELWSRIYSSSRSLAAR</sequence>
<keyword evidence="7" id="KW-1185">Reference proteome</keyword>
<dbReference type="Gene3D" id="1.10.10.10">
    <property type="entry name" value="Winged helix-like DNA-binding domain superfamily/Winged helix DNA-binding domain"/>
    <property type="match status" value="1"/>
</dbReference>
<dbReference type="Pfam" id="PF03466">
    <property type="entry name" value="LysR_substrate"/>
    <property type="match status" value="1"/>
</dbReference>
<feature type="domain" description="HTH lysR-type" evidence="5">
    <location>
        <begin position="6"/>
        <end position="63"/>
    </location>
</feature>
<dbReference type="InterPro" id="IPR000847">
    <property type="entry name" value="LysR_HTH_N"/>
</dbReference>
<dbReference type="SUPFAM" id="SSF46785">
    <property type="entry name" value="Winged helix' DNA-binding domain"/>
    <property type="match status" value="1"/>
</dbReference>
<evidence type="ECO:0000313" key="7">
    <source>
        <dbReference type="Proteomes" id="UP000198841"/>
    </source>
</evidence>
<dbReference type="InterPro" id="IPR036390">
    <property type="entry name" value="WH_DNA-bd_sf"/>
</dbReference>
<keyword evidence="3 6" id="KW-0238">DNA-binding</keyword>
<dbReference type="SUPFAM" id="SSF53850">
    <property type="entry name" value="Periplasmic binding protein-like II"/>
    <property type="match status" value="1"/>
</dbReference>
<dbReference type="GO" id="GO:0003677">
    <property type="term" value="F:DNA binding"/>
    <property type="evidence" value="ECO:0007669"/>
    <property type="project" value="UniProtKB-KW"/>
</dbReference>
<dbReference type="InterPro" id="IPR005119">
    <property type="entry name" value="LysR_subst-bd"/>
</dbReference>
<evidence type="ECO:0000256" key="4">
    <source>
        <dbReference type="ARBA" id="ARBA00023163"/>
    </source>
</evidence>
<dbReference type="EMBL" id="FOSD01000004">
    <property type="protein sequence ID" value="SFK02444.1"/>
    <property type="molecule type" value="Genomic_DNA"/>
</dbReference>
<evidence type="ECO:0000256" key="1">
    <source>
        <dbReference type="ARBA" id="ARBA00009437"/>
    </source>
</evidence>
<dbReference type="Proteomes" id="UP000198841">
    <property type="component" value="Unassembled WGS sequence"/>
</dbReference>
<protein>
    <submittedName>
        <fullName evidence="6">DNA-binding transcriptional regulator, LysR family</fullName>
    </submittedName>
</protein>
<evidence type="ECO:0000313" key="6">
    <source>
        <dbReference type="EMBL" id="SFK02444.1"/>
    </source>
</evidence>
<dbReference type="PANTHER" id="PTHR30126">
    <property type="entry name" value="HTH-TYPE TRANSCRIPTIONAL REGULATOR"/>
    <property type="match status" value="1"/>
</dbReference>
<comment type="similarity">
    <text evidence="1">Belongs to the LysR transcriptional regulatory family.</text>
</comment>
<evidence type="ECO:0000256" key="3">
    <source>
        <dbReference type="ARBA" id="ARBA00023125"/>
    </source>
</evidence>
<dbReference type="Pfam" id="PF00126">
    <property type="entry name" value="HTH_1"/>
    <property type="match status" value="1"/>
</dbReference>
<keyword evidence="2" id="KW-0805">Transcription regulation</keyword>
<dbReference type="InterPro" id="IPR036388">
    <property type="entry name" value="WH-like_DNA-bd_sf"/>
</dbReference>
<gene>
    <name evidence="6" type="ORF">SAMN05518863_10435</name>
</gene>
<keyword evidence="4" id="KW-0804">Transcription</keyword>
<dbReference type="RefSeq" id="WP_008101577.1">
    <property type="nucleotide sequence ID" value="NZ_FOSD01000004.1"/>
</dbReference>
<dbReference type="Gene3D" id="3.40.190.290">
    <property type="match status" value="1"/>
</dbReference>
<evidence type="ECO:0000259" key="5">
    <source>
        <dbReference type="PROSITE" id="PS50931"/>
    </source>
</evidence>
<dbReference type="PROSITE" id="PS50931">
    <property type="entry name" value="HTH_LYSR"/>
    <property type="match status" value="1"/>
</dbReference>
<accession>A0A1I3W477</accession>
<organism evidence="6 7">
    <name type="scientific">Candidatus Pantoea symbiotica</name>
    <dbReference type="NCBI Taxonomy" id="1884370"/>
    <lineage>
        <taxon>Bacteria</taxon>
        <taxon>Pseudomonadati</taxon>
        <taxon>Pseudomonadota</taxon>
        <taxon>Gammaproteobacteria</taxon>
        <taxon>Enterobacterales</taxon>
        <taxon>Erwiniaceae</taxon>
        <taxon>Pantoea</taxon>
    </lineage>
</organism>
<reference evidence="6 7" key="1">
    <citation type="submission" date="2016-10" db="EMBL/GenBank/DDBJ databases">
        <authorList>
            <person name="Varghese N."/>
            <person name="Submissions S."/>
        </authorList>
    </citation>
    <scope>NUCLEOTIDE SEQUENCE [LARGE SCALE GENOMIC DNA]</scope>
    <source>
        <strain evidence="6 7">YR512</strain>
    </source>
</reference>
<dbReference type="PANTHER" id="PTHR30126:SF91">
    <property type="entry name" value="LYSR FAMILY TRANSCRIPTIONAL REGULATOR"/>
    <property type="match status" value="1"/>
</dbReference>